<protein>
    <submittedName>
        <fullName evidence="2">Uncharacterized protein</fullName>
    </submittedName>
</protein>
<evidence type="ECO:0000313" key="2">
    <source>
        <dbReference type="EMBL" id="NEB19655.1"/>
    </source>
</evidence>
<evidence type="ECO:0000256" key="1">
    <source>
        <dbReference type="SAM" id="MobiDB-lite"/>
    </source>
</evidence>
<evidence type="ECO:0000313" key="3">
    <source>
        <dbReference type="Proteomes" id="UP000469545"/>
    </source>
</evidence>
<dbReference type="AlphaFoldDB" id="A0A6N9UPL3"/>
<comment type="caution">
    <text evidence="2">The sequence shown here is derived from an EMBL/GenBank/DDBJ whole genome shotgun (WGS) entry which is preliminary data.</text>
</comment>
<name>A0A6N9UPL3_9ACTN</name>
<reference evidence="2 3" key="1">
    <citation type="submission" date="2020-01" db="EMBL/GenBank/DDBJ databases">
        <title>Insect and environment-associated Actinomycetes.</title>
        <authorList>
            <person name="Currrie C."/>
            <person name="Chevrette M."/>
            <person name="Carlson C."/>
            <person name="Stubbendieck R."/>
            <person name="Wendt-Pienkowski E."/>
        </authorList>
    </citation>
    <scope>NUCLEOTIDE SEQUENCE [LARGE SCALE GENOMIC DNA]</scope>
    <source>
        <strain evidence="2 3">SID14172</strain>
    </source>
</reference>
<sequence>MTVEAFEPVHERAHLLLATAQTQLGHLPSGTVQSRWVWQLGVLQDALERLDTLAERWQATRDELPADAHRGTDAYDIALATHHAACRDALHDWATHGHTLTEINTAARRAPSPLALPPTVTAAPTADRTTPAHR</sequence>
<organism evidence="2 3">
    <name type="scientific">Streptomyces coelicoflavus</name>
    <dbReference type="NCBI Taxonomy" id="285562"/>
    <lineage>
        <taxon>Bacteria</taxon>
        <taxon>Bacillati</taxon>
        <taxon>Actinomycetota</taxon>
        <taxon>Actinomycetes</taxon>
        <taxon>Kitasatosporales</taxon>
        <taxon>Streptomycetaceae</taxon>
        <taxon>Streptomyces</taxon>
    </lineage>
</organism>
<accession>A0A6N9UPL3</accession>
<keyword evidence="3" id="KW-1185">Reference proteome</keyword>
<dbReference type="Proteomes" id="UP000469545">
    <property type="component" value="Unassembled WGS sequence"/>
</dbReference>
<feature type="region of interest" description="Disordered" evidence="1">
    <location>
        <begin position="111"/>
        <end position="134"/>
    </location>
</feature>
<dbReference type="EMBL" id="JAAGMB010000543">
    <property type="protein sequence ID" value="NEB19655.1"/>
    <property type="molecule type" value="Genomic_DNA"/>
</dbReference>
<proteinExistence type="predicted"/>
<gene>
    <name evidence="2" type="ORF">G3I46_24700</name>
</gene>